<organism evidence="2 3">
    <name type="scientific">Rhipicephalus microplus</name>
    <name type="common">Cattle tick</name>
    <name type="synonym">Boophilus microplus</name>
    <dbReference type="NCBI Taxonomy" id="6941"/>
    <lineage>
        <taxon>Eukaryota</taxon>
        <taxon>Metazoa</taxon>
        <taxon>Ecdysozoa</taxon>
        <taxon>Arthropoda</taxon>
        <taxon>Chelicerata</taxon>
        <taxon>Arachnida</taxon>
        <taxon>Acari</taxon>
        <taxon>Parasitiformes</taxon>
        <taxon>Ixodida</taxon>
        <taxon>Ixodoidea</taxon>
        <taxon>Ixodidae</taxon>
        <taxon>Rhipicephalinae</taxon>
        <taxon>Rhipicephalus</taxon>
        <taxon>Boophilus</taxon>
    </lineage>
</organism>
<gene>
    <name evidence="2" type="ORF">HPB51_001747</name>
</gene>
<sequence length="274" mass="29195">MRRRQHACPSSCPSQSSAAFPSLPGSLGIEATASASSTASTVTSRTLSCPRDSSRLFRCWHQARKGRRFACSQPPDRVTLFGLQLRVRHARPRPLQCRQCSRFGHVSEACSLVGACIRCGRQHPAADSCSVRCVNCERGAFSRHVDLSSLAGGAGSGHGPDPALETGGQGRTIREECREVRSYAAAVRANLPESPSKDPGLQRPTTAPIFPANGEPVHNEPIARYTRRACGGPAGRPHRIPARCSARGPRCADNPLRAVCLTALGGQPGSTQLN</sequence>
<dbReference type="AlphaFoldDB" id="A0A9J6DES2"/>
<keyword evidence="3" id="KW-1185">Reference proteome</keyword>
<evidence type="ECO:0008006" key="4">
    <source>
        <dbReference type="Google" id="ProtNLM"/>
    </source>
</evidence>
<evidence type="ECO:0000313" key="3">
    <source>
        <dbReference type="Proteomes" id="UP000821866"/>
    </source>
</evidence>
<name>A0A9J6DES2_RHIMP</name>
<dbReference type="Proteomes" id="UP000821866">
    <property type="component" value="Chromosome 7"/>
</dbReference>
<feature type="region of interest" description="Disordered" evidence="1">
    <location>
        <begin position="189"/>
        <end position="218"/>
    </location>
</feature>
<evidence type="ECO:0000256" key="1">
    <source>
        <dbReference type="SAM" id="MobiDB-lite"/>
    </source>
</evidence>
<comment type="caution">
    <text evidence="2">The sequence shown here is derived from an EMBL/GenBank/DDBJ whole genome shotgun (WGS) entry which is preliminary data.</text>
</comment>
<evidence type="ECO:0000313" key="2">
    <source>
        <dbReference type="EMBL" id="KAH8020449.1"/>
    </source>
</evidence>
<proteinExistence type="predicted"/>
<dbReference type="EMBL" id="JABSTU010000009">
    <property type="protein sequence ID" value="KAH8020449.1"/>
    <property type="molecule type" value="Genomic_DNA"/>
</dbReference>
<accession>A0A9J6DES2</accession>
<reference evidence="2" key="1">
    <citation type="journal article" date="2020" name="Cell">
        <title>Large-Scale Comparative Analyses of Tick Genomes Elucidate Their Genetic Diversity and Vector Capacities.</title>
        <authorList>
            <consortium name="Tick Genome and Microbiome Consortium (TIGMIC)"/>
            <person name="Jia N."/>
            <person name="Wang J."/>
            <person name="Shi W."/>
            <person name="Du L."/>
            <person name="Sun Y."/>
            <person name="Zhan W."/>
            <person name="Jiang J.F."/>
            <person name="Wang Q."/>
            <person name="Zhang B."/>
            <person name="Ji P."/>
            <person name="Bell-Sakyi L."/>
            <person name="Cui X.M."/>
            <person name="Yuan T.T."/>
            <person name="Jiang B.G."/>
            <person name="Yang W.F."/>
            <person name="Lam T.T."/>
            <person name="Chang Q.C."/>
            <person name="Ding S.J."/>
            <person name="Wang X.J."/>
            <person name="Zhu J.G."/>
            <person name="Ruan X.D."/>
            <person name="Zhao L."/>
            <person name="Wei J.T."/>
            <person name="Ye R.Z."/>
            <person name="Que T.C."/>
            <person name="Du C.H."/>
            <person name="Zhou Y.H."/>
            <person name="Cheng J.X."/>
            <person name="Dai P.F."/>
            <person name="Guo W.B."/>
            <person name="Han X.H."/>
            <person name="Huang E.J."/>
            <person name="Li L.F."/>
            <person name="Wei W."/>
            <person name="Gao Y.C."/>
            <person name="Liu J.Z."/>
            <person name="Shao H.Z."/>
            <person name="Wang X."/>
            <person name="Wang C.C."/>
            <person name="Yang T.C."/>
            <person name="Huo Q.B."/>
            <person name="Li W."/>
            <person name="Chen H.Y."/>
            <person name="Chen S.E."/>
            <person name="Zhou L.G."/>
            <person name="Ni X.B."/>
            <person name="Tian J.H."/>
            <person name="Sheng Y."/>
            <person name="Liu T."/>
            <person name="Pan Y.S."/>
            <person name="Xia L.Y."/>
            <person name="Li J."/>
            <person name="Zhao F."/>
            <person name="Cao W.C."/>
        </authorList>
    </citation>
    <scope>NUCLEOTIDE SEQUENCE</scope>
    <source>
        <strain evidence="2">Rmic-2018</strain>
    </source>
</reference>
<protein>
    <recommendedName>
        <fullName evidence="4">CCHC-type domain-containing protein</fullName>
    </recommendedName>
</protein>
<reference evidence="2" key="2">
    <citation type="submission" date="2021-09" db="EMBL/GenBank/DDBJ databases">
        <authorList>
            <person name="Jia N."/>
            <person name="Wang J."/>
            <person name="Shi W."/>
            <person name="Du L."/>
            <person name="Sun Y."/>
            <person name="Zhan W."/>
            <person name="Jiang J."/>
            <person name="Wang Q."/>
            <person name="Zhang B."/>
            <person name="Ji P."/>
            <person name="Sakyi L.B."/>
            <person name="Cui X."/>
            <person name="Yuan T."/>
            <person name="Jiang B."/>
            <person name="Yang W."/>
            <person name="Lam T.T.-Y."/>
            <person name="Chang Q."/>
            <person name="Ding S."/>
            <person name="Wang X."/>
            <person name="Zhu J."/>
            <person name="Ruan X."/>
            <person name="Zhao L."/>
            <person name="Wei J."/>
            <person name="Que T."/>
            <person name="Du C."/>
            <person name="Cheng J."/>
            <person name="Dai P."/>
            <person name="Han X."/>
            <person name="Huang E."/>
            <person name="Gao Y."/>
            <person name="Liu J."/>
            <person name="Shao H."/>
            <person name="Ye R."/>
            <person name="Li L."/>
            <person name="Wei W."/>
            <person name="Wang X."/>
            <person name="Wang C."/>
            <person name="Huo Q."/>
            <person name="Li W."/>
            <person name="Guo W."/>
            <person name="Chen H."/>
            <person name="Chen S."/>
            <person name="Zhou L."/>
            <person name="Zhou L."/>
            <person name="Ni X."/>
            <person name="Tian J."/>
            <person name="Zhou Y."/>
            <person name="Sheng Y."/>
            <person name="Liu T."/>
            <person name="Pan Y."/>
            <person name="Xia L."/>
            <person name="Li J."/>
            <person name="Zhao F."/>
            <person name="Cao W."/>
        </authorList>
    </citation>
    <scope>NUCLEOTIDE SEQUENCE</scope>
    <source>
        <strain evidence="2">Rmic-2018</strain>
        <tissue evidence="2">Larvae</tissue>
    </source>
</reference>